<feature type="transmembrane region" description="Helical" evidence="4">
    <location>
        <begin position="12"/>
        <end position="32"/>
    </location>
</feature>
<evidence type="ECO:0000256" key="2">
    <source>
        <dbReference type="ARBA" id="ARBA00022801"/>
    </source>
</evidence>
<dbReference type="PANTHER" id="PTHR10587:SF133">
    <property type="entry name" value="CHITIN DEACETYLASE 1-RELATED"/>
    <property type="match status" value="1"/>
</dbReference>
<protein>
    <submittedName>
        <fullName evidence="6">Polysaccharide deacetylase family protein</fullName>
    </submittedName>
</protein>
<dbReference type="GO" id="GO:0016810">
    <property type="term" value="F:hydrolase activity, acting on carbon-nitrogen (but not peptide) bonds"/>
    <property type="evidence" value="ECO:0007669"/>
    <property type="project" value="InterPro"/>
</dbReference>
<dbReference type="Gene3D" id="3.20.20.370">
    <property type="entry name" value="Glycoside hydrolase/deacetylase"/>
    <property type="match status" value="1"/>
</dbReference>
<evidence type="ECO:0000256" key="4">
    <source>
        <dbReference type="SAM" id="Phobius"/>
    </source>
</evidence>
<keyword evidence="7" id="KW-1185">Reference proteome</keyword>
<proteinExistence type="predicted"/>
<dbReference type="EMBL" id="RXHU01000015">
    <property type="protein sequence ID" value="RTE10739.1"/>
    <property type="molecule type" value="Genomic_DNA"/>
</dbReference>
<keyword evidence="4" id="KW-1133">Transmembrane helix</keyword>
<dbReference type="GO" id="GO:0005975">
    <property type="term" value="P:carbohydrate metabolic process"/>
    <property type="evidence" value="ECO:0007669"/>
    <property type="project" value="InterPro"/>
</dbReference>
<dbReference type="GO" id="GO:0016020">
    <property type="term" value="C:membrane"/>
    <property type="evidence" value="ECO:0007669"/>
    <property type="project" value="TreeGrafter"/>
</dbReference>
<keyword evidence="4" id="KW-0472">Membrane</keyword>
<reference evidence="6 7" key="1">
    <citation type="submission" date="2018-12" db="EMBL/GenBank/DDBJ databases">
        <title>Bacillus ochoae sp. nov., Paenibacillus whitsoniae sp. nov., Paenibacillus spiritus sp. nov. Isolated from the Mars Exploration Rover during spacecraft assembly.</title>
        <authorList>
            <person name="Seuylemezian A."/>
            <person name="Vaishampayan P."/>
        </authorList>
    </citation>
    <scope>NUCLEOTIDE SEQUENCE [LARGE SCALE GENOMIC DNA]</scope>
    <source>
        <strain evidence="6 7">MER 54</strain>
    </source>
</reference>
<accession>A0A430JI68</accession>
<keyword evidence="4" id="KW-0812">Transmembrane</keyword>
<feature type="domain" description="NodB homology" evidence="5">
    <location>
        <begin position="112"/>
        <end position="295"/>
    </location>
</feature>
<dbReference type="InterPro" id="IPR002509">
    <property type="entry name" value="NODB_dom"/>
</dbReference>
<evidence type="ECO:0000313" key="7">
    <source>
        <dbReference type="Proteomes" id="UP000276128"/>
    </source>
</evidence>
<keyword evidence="2" id="KW-0378">Hydrolase</keyword>
<feature type="region of interest" description="Disordered" evidence="3">
    <location>
        <begin position="65"/>
        <end position="110"/>
    </location>
</feature>
<dbReference type="GO" id="GO:0046872">
    <property type="term" value="F:metal ion binding"/>
    <property type="evidence" value="ECO:0007669"/>
    <property type="project" value="UniProtKB-KW"/>
</dbReference>
<dbReference type="AlphaFoldDB" id="A0A430JI68"/>
<dbReference type="SUPFAM" id="SSF88713">
    <property type="entry name" value="Glycoside hydrolase/deacetylase"/>
    <property type="match status" value="1"/>
</dbReference>
<organism evidence="6 7">
    <name type="scientific">Paenibacillus whitsoniae</name>
    <dbReference type="NCBI Taxonomy" id="2496558"/>
    <lineage>
        <taxon>Bacteria</taxon>
        <taxon>Bacillati</taxon>
        <taxon>Bacillota</taxon>
        <taxon>Bacilli</taxon>
        <taxon>Bacillales</taxon>
        <taxon>Paenibacillaceae</taxon>
        <taxon>Paenibacillus</taxon>
    </lineage>
</organism>
<evidence type="ECO:0000259" key="5">
    <source>
        <dbReference type="PROSITE" id="PS51677"/>
    </source>
</evidence>
<dbReference type="PANTHER" id="PTHR10587">
    <property type="entry name" value="GLYCOSYL TRANSFERASE-RELATED"/>
    <property type="match status" value="1"/>
</dbReference>
<dbReference type="InterPro" id="IPR050248">
    <property type="entry name" value="Polysacc_deacetylase_ArnD"/>
</dbReference>
<dbReference type="PROSITE" id="PS51677">
    <property type="entry name" value="NODB"/>
    <property type="match status" value="1"/>
</dbReference>
<dbReference type="Proteomes" id="UP000276128">
    <property type="component" value="Unassembled WGS sequence"/>
</dbReference>
<gene>
    <name evidence="6" type="ORF">EJQ19_05570</name>
</gene>
<dbReference type="RefSeq" id="WP_126140202.1">
    <property type="nucleotide sequence ID" value="NZ_RXHU01000015.1"/>
</dbReference>
<evidence type="ECO:0000256" key="3">
    <source>
        <dbReference type="SAM" id="MobiDB-lite"/>
    </source>
</evidence>
<evidence type="ECO:0000256" key="1">
    <source>
        <dbReference type="ARBA" id="ARBA00022723"/>
    </source>
</evidence>
<dbReference type="CDD" id="cd10917">
    <property type="entry name" value="CE4_NodB_like_6s_7s"/>
    <property type="match status" value="1"/>
</dbReference>
<dbReference type="OrthoDB" id="2649545at2"/>
<dbReference type="Pfam" id="PF01522">
    <property type="entry name" value="Polysacc_deac_1"/>
    <property type="match status" value="1"/>
</dbReference>
<evidence type="ECO:0000313" key="6">
    <source>
        <dbReference type="EMBL" id="RTE10739.1"/>
    </source>
</evidence>
<comment type="caution">
    <text evidence="6">The sequence shown here is derived from an EMBL/GenBank/DDBJ whole genome shotgun (WGS) entry which is preliminary data.</text>
</comment>
<keyword evidence="1" id="KW-0479">Metal-binding</keyword>
<dbReference type="InterPro" id="IPR011330">
    <property type="entry name" value="Glyco_hydro/deAcase_b/a-brl"/>
</dbReference>
<feature type="compositionally biased region" description="Basic and acidic residues" evidence="3">
    <location>
        <begin position="76"/>
        <end position="86"/>
    </location>
</feature>
<sequence length="307" mass="33321">MIVRFTMERKQYWMLGIACSGALGMMLVNYSVTGSVFPIPHISKTAISESAASPHPDVIAVQKPSMPQEQQPLPSPHEEPAVKHASLEPPPAPSAQTNQTSPTPPSKVAGSKKIALTFDDGPDHKYTPQVLDILKHSGVKATFFVVGNQVKKYPDVLRRIYAEGHAIGNHSWDHADLSKLTPTRIAQEIKQTDDSVKGLIGAVPSMVRAPYGAVSPAVKKEVELTGRPLVSWNVDPKDWAGTSVSDIVYNVQTHAKADSIVLLHSFGGKDGKLDNTVEALPQIIAFLQQNDFQIVTVPELTESKESK</sequence>
<name>A0A430JI68_9BACL</name>